<keyword evidence="5" id="KW-0479">Metal-binding</keyword>
<dbReference type="InterPro" id="IPR012292">
    <property type="entry name" value="Globin/Proto"/>
</dbReference>
<evidence type="ECO:0000313" key="9">
    <source>
        <dbReference type="Ensembl" id="ENSLLEP00000033548.1"/>
    </source>
</evidence>
<dbReference type="AlphaFoldDB" id="A0A8C5Q7Y3"/>
<evidence type="ECO:0000256" key="3">
    <source>
        <dbReference type="ARBA" id="ARBA00022617"/>
    </source>
</evidence>
<evidence type="ECO:0000259" key="8">
    <source>
        <dbReference type="PROSITE" id="PS01033"/>
    </source>
</evidence>
<sequence length="170" mass="19495">MKFRQSAQGSFYSQRFLQQTIFIMVHLSDCEIQAINKIWCKVNAKEVGGEALSRLLVVYPWTQRYFVTFGNLGSHDAICHNAKVLAHGEKVVRSIGEAINHLHDIKGFYADLSKIHYEKLHVDPTNFGRFCYVLIIVLARIFSEEFTPETQAAFTKLFHIVADALGRCYH</sequence>
<proteinExistence type="inferred from homology"/>
<dbReference type="CDD" id="cd08925">
    <property type="entry name" value="Hb-beta-like"/>
    <property type="match status" value="1"/>
</dbReference>
<evidence type="ECO:0000256" key="4">
    <source>
        <dbReference type="ARBA" id="ARBA00022621"/>
    </source>
</evidence>
<keyword evidence="3 7" id="KW-0349">Heme</keyword>
<keyword evidence="10" id="KW-1185">Reference proteome</keyword>
<keyword evidence="6" id="KW-0408">Iron</keyword>
<accession>A0A8C5Q7Y3</accession>
<dbReference type="SUPFAM" id="SSF46458">
    <property type="entry name" value="Globin-like"/>
    <property type="match status" value="1"/>
</dbReference>
<dbReference type="GO" id="GO:0031720">
    <property type="term" value="F:haptoglobin binding"/>
    <property type="evidence" value="ECO:0007669"/>
    <property type="project" value="TreeGrafter"/>
</dbReference>
<dbReference type="PANTHER" id="PTHR11442:SF100">
    <property type="entry name" value="HEMOGLOBIN SUBUNIT BETA-1"/>
    <property type="match status" value="1"/>
</dbReference>
<dbReference type="InterPro" id="IPR000971">
    <property type="entry name" value="Globin"/>
</dbReference>
<dbReference type="GO" id="GO:0004601">
    <property type="term" value="F:peroxidase activity"/>
    <property type="evidence" value="ECO:0007669"/>
    <property type="project" value="TreeGrafter"/>
</dbReference>
<comment type="similarity">
    <text evidence="1 7">Belongs to the globin family.</text>
</comment>
<dbReference type="PRINTS" id="PR00814">
    <property type="entry name" value="BETAHAEM"/>
</dbReference>
<dbReference type="GO" id="GO:0020037">
    <property type="term" value="F:heme binding"/>
    <property type="evidence" value="ECO:0007669"/>
    <property type="project" value="InterPro"/>
</dbReference>
<dbReference type="Proteomes" id="UP000694569">
    <property type="component" value="Unplaced"/>
</dbReference>
<dbReference type="GO" id="GO:0046872">
    <property type="term" value="F:metal ion binding"/>
    <property type="evidence" value="ECO:0007669"/>
    <property type="project" value="UniProtKB-KW"/>
</dbReference>
<dbReference type="InterPro" id="IPR009050">
    <property type="entry name" value="Globin-like_sf"/>
</dbReference>
<reference evidence="9" key="2">
    <citation type="submission" date="2025-09" db="UniProtKB">
        <authorList>
            <consortium name="Ensembl"/>
        </authorList>
    </citation>
    <scope>IDENTIFICATION</scope>
</reference>
<evidence type="ECO:0000256" key="2">
    <source>
        <dbReference type="ARBA" id="ARBA00022448"/>
    </source>
</evidence>
<dbReference type="InterPro" id="IPR002337">
    <property type="entry name" value="Hemoglobin_b"/>
</dbReference>
<dbReference type="GO" id="GO:0072562">
    <property type="term" value="C:blood microparticle"/>
    <property type="evidence" value="ECO:0007669"/>
    <property type="project" value="TreeGrafter"/>
</dbReference>
<dbReference type="GO" id="GO:0043177">
    <property type="term" value="F:organic acid binding"/>
    <property type="evidence" value="ECO:0007669"/>
    <property type="project" value="TreeGrafter"/>
</dbReference>
<dbReference type="Pfam" id="PF00042">
    <property type="entry name" value="Globin"/>
    <property type="match status" value="1"/>
</dbReference>
<reference evidence="9" key="1">
    <citation type="submission" date="2025-08" db="UniProtKB">
        <authorList>
            <consortium name="Ensembl"/>
        </authorList>
    </citation>
    <scope>IDENTIFICATION</scope>
</reference>
<name>A0A8C5Q7Y3_9ANUR</name>
<keyword evidence="2 7" id="KW-0813">Transport</keyword>
<dbReference type="PANTHER" id="PTHR11442">
    <property type="entry name" value="HEMOGLOBIN FAMILY MEMBER"/>
    <property type="match status" value="1"/>
</dbReference>
<evidence type="ECO:0000256" key="7">
    <source>
        <dbReference type="RuleBase" id="RU000356"/>
    </source>
</evidence>
<dbReference type="GO" id="GO:0031838">
    <property type="term" value="C:haptoglobin-hemoglobin complex"/>
    <property type="evidence" value="ECO:0007669"/>
    <property type="project" value="TreeGrafter"/>
</dbReference>
<dbReference type="GO" id="GO:0019825">
    <property type="term" value="F:oxygen binding"/>
    <property type="evidence" value="ECO:0007669"/>
    <property type="project" value="InterPro"/>
</dbReference>
<dbReference type="Gene3D" id="1.10.490.10">
    <property type="entry name" value="Globins"/>
    <property type="match status" value="1"/>
</dbReference>
<feature type="domain" description="Globin" evidence="8">
    <location>
        <begin position="26"/>
        <end position="170"/>
    </location>
</feature>
<dbReference type="GO" id="GO:0042744">
    <property type="term" value="P:hydrogen peroxide catabolic process"/>
    <property type="evidence" value="ECO:0007669"/>
    <property type="project" value="TreeGrafter"/>
</dbReference>
<dbReference type="GO" id="GO:0005833">
    <property type="term" value="C:hemoglobin complex"/>
    <property type="evidence" value="ECO:0007669"/>
    <property type="project" value="InterPro"/>
</dbReference>
<keyword evidence="4 7" id="KW-0561">Oxygen transport</keyword>
<dbReference type="PROSITE" id="PS01033">
    <property type="entry name" value="GLOBIN"/>
    <property type="match status" value="1"/>
</dbReference>
<evidence type="ECO:0000256" key="6">
    <source>
        <dbReference type="ARBA" id="ARBA00023004"/>
    </source>
</evidence>
<dbReference type="GeneTree" id="ENSGT00940000157809"/>
<evidence type="ECO:0000256" key="1">
    <source>
        <dbReference type="ARBA" id="ARBA00008705"/>
    </source>
</evidence>
<dbReference type="InterPro" id="IPR050056">
    <property type="entry name" value="Hemoglobin_oxygen_transport"/>
</dbReference>
<protein>
    <recommendedName>
        <fullName evidence="8">Globin domain-containing protein</fullName>
    </recommendedName>
</protein>
<organism evidence="9 10">
    <name type="scientific">Leptobrachium leishanense</name>
    <name type="common">Leishan spiny toad</name>
    <dbReference type="NCBI Taxonomy" id="445787"/>
    <lineage>
        <taxon>Eukaryota</taxon>
        <taxon>Metazoa</taxon>
        <taxon>Chordata</taxon>
        <taxon>Craniata</taxon>
        <taxon>Vertebrata</taxon>
        <taxon>Euteleostomi</taxon>
        <taxon>Amphibia</taxon>
        <taxon>Batrachia</taxon>
        <taxon>Anura</taxon>
        <taxon>Pelobatoidea</taxon>
        <taxon>Megophryidae</taxon>
        <taxon>Leptobrachium</taxon>
    </lineage>
</organism>
<dbReference type="Ensembl" id="ENSLLET00000034823.1">
    <property type="protein sequence ID" value="ENSLLEP00000033548.1"/>
    <property type="gene ID" value="ENSLLEG00000021236.1"/>
</dbReference>
<dbReference type="GO" id="GO:0005344">
    <property type="term" value="F:oxygen carrier activity"/>
    <property type="evidence" value="ECO:0007669"/>
    <property type="project" value="UniProtKB-KW"/>
</dbReference>
<evidence type="ECO:0000256" key="5">
    <source>
        <dbReference type="ARBA" id="ARBA00022723"/>
    </source>
</evidence>
<evidence type="ECO:0000313" key="10">
    <source>
        <dbReference type="Proteomes" id="UP000694569"/>
    </source>
</evidence>
<dbReference type="OrthoDB" id="9886081at2759"/>